<protein>
    <recommendedName>
        <fullName evidence="4">Secreted protein</fullName>
    </recommendedName>
</protein>
<feature type="signal peptide" evidence="1">
    <location>
        <begin position="1"/>
        <end position="18"/>
    </location>
</feature>
<keyword evidence="1" id="KW-0732">Signal</keyword>
<accession>A0A922MX87</accession>
<evidence type="ECO:0008006" key="4">
    <source>
        <dbReference type="Google" id="ProtNLM"/>
    </source>
</evidence>
<organism evidence="2 3">
    <name type="scientific">Spodoptera exigua</name>
    <name type="common">Beet armyworm</name>
    <name type="synonym">Noctua fulgens</name>
    <dbReference type="NCBI Taxonomy" id="7107"/>
    <lineage>
        <taxon>Eukaryota</taxon>
        <taxon>Metazoa</taxon>
        <taxon>Ecdysozoa</taxon>
        <taxon>Arthropoda</taxon>
        <taxon>Hexapoda</taxon>
        <taxon>Insecta</taxon>
        <taxon>Pterygota</taxon>
        <taxon>Neoptera</taxon>
        <taxon>Endopterygota</taxon>
        <taxon>Lepidoptera</taxon>
        <taxon>Glossata</taxon>
        <taxon>Ditrysia</taxon>
        <taxon>Noctuoidea</taxon>
        <taxon>Noctuidae</taxon>
        <taxon>Amphipyrinae</taxon>
        <taxon>Spodoptera</taxon>
    </lineage>
</organism>
<evidence type="ECO:0000313" key="3">
    <source>
        <dbReference type="Proteomes" id="UP000814243"/>
    </source>
</evidence>
<dbReference type="Proteomes" id="UP000814243">
    <property type="component" value="Unassembled WGS sequence"/>
</dbReference>
<reference evidence="2" key="1">
    <citation type="journal article" date="2021" name="G3 (Bethesda)">
        <title>Genome and transcriptome analysis of the beet armyworm Spodoptera exigua reveals targets for pest control. .</title>
        <authorList>
            <person name="Simon S."/>
            <person name="Breeschoten T."/>
            <person name="Jansen H.J."/>
            <person name="Dirks R.P."/>
            <person name="Schranz M.E."/>
            <person name="Ros V.I.D."/>
        </authorList>
    </citation>
    <scope>NUCLEOTIDE SEQUENCE</scope>
    <source>
        <strain evidence="2">TB_SE_WUR_2020</strain>
    </source>
</reference>
<feature type="chain" id="PRO_5037253433" description="Secreted protein" evidence="1">
    <location>
        <begin position="19"/>
        <end position="66"/>
    </location>
</feature>
<comment type="caution">
    <text evidence="2">The sequence shown here is derived from an EMBL/GenBank/DDBJ whole genome shotgun (WGS) entry which is preliminary data.</text>
</comment>
<evidence type="ECO:0000256" key="1">
    <source>
        <dbReference type="SAM" id="SignalP"/>
    </source>
</evidence>
<gene>
    <name evidence="2" type="ORF">HF086_009853</name>
</gene>
<sequence>MNWRVFFCSWSSWSFAWLWPPLHLSSLLPGRDTQALLPLAGYTVVAGPTVVNEAPARFFAPGYPFF</sequence>
<proteinExistence type="predicted"/>
<dbReference type="EMBL" id="JACEFF010000084">
    <property type="protein sequence ID" value="KAH9644469.1"/>
    <property type="molecule type" value="Genomic_DNA"/>
</dbReference>
<dbReference type="AlphaFoldDB" id="A0A922MX87"/>
<evidence type="ECO:0000313" key="2">
    <source>
        <dbReference type="EMBL" id="KAH9644469.1"/>
    </source>
</evidence>
<name>A0A922MX87_SPOEX</name>